<keyword evidence="21" id="KW-1185">Reference proteome</keyword>
<evidence type="ECO:0000313" key="21">
    <source>
        <dbReference type="Proteomes" id="UP001248581"/>
    </source>
</evidence>
<keyword evidence="14" id="KW-0449">Lipoprotein</keyword>
<evidence type="ECO:0000256" key="2">
    <source>
        <dbReference type="ARBA" id="ARBA00009450"/>
    </source>
</evidence>
<accession>A0ABY9TLD9</accession>
<reference evidence="21" key="1">
    <citation type="submission" date="2023-09" db="EMBL/GenBank/DDBJ databases">
        <authorList>
            <person name="Li S."/>
            <person name="Li X."/>
            <person name="Zhang C."/>
            <person name="Zhao Z."/>
        </authorList>
    </citation>
    <scope>NUCLEOTIDE SEQUENCE [LARGE SCALE GENOMIC DNA]</scope>
    <source>
        <strain evidence="21">SQ345</strain>
    </source>
</reference>
<proteinExistence type="inferred from homology"/>
<keyword evidence="5" id="KW-0762">Sugar transport</keyword>
<dbReference type="Pfam" id="PF02563">
    <property type="entry name" value="Poly_export"/>
    <property type="match status" value="1"/>
</dbReference>
<feature type="domain" description="Polysaccharide export protein N-terminal" evidence="17">
    <location>
        <begin position="138"/>
        <end position="209"/>
    </location>
</feature>
<comment type="similarity">
    <text evidence="2">Belongs to the BexD/CtrA/VexA family.</text>
</comment>
<dbReference type="InterPro" id="IPR054765">
    <property type="entry name" value="SLBB_dom"/>
</dbReference>
<protein>
    <submittedName>
        <fullName evidence="20">SLBB domain-containing protein</fullName>
    </submittedName>
</protein>
<sequence length="917" mass="100797">MNNVIKKIVSFIAISSISFSALSMNVSQSQIDAFKKLPEAQQRALAQQMGVDYNMIKEQLSGGGSSSSSSSETEPTPTYPRGTEFGSDGKPTIEPENKPTDFLKEDDRSLMQSVEPFGYDIFANQPSTFAPTNDIAIPENYILGPGDKISIQIFGKENNDYELPVTREGQVVIPNLGPYKVAGLSFTELKGYLTSRIKASIIGVDVVIGVASLRTMRVFVLGDAFKPGSYSLSSLSTITQAIFAAGGINEIGSLRNIQLKRQGKLVSTLDLYDLLINGDSSDDMQLQSGDVVFVESVGATVSIDGEVRRPAIYELIEGDTFADVLKMAGQLLPSAYAKSTLIERYNKSQLRRVATLDLTNDENLQLEVRAGDFIRIKKTADVYEETITVIGAATRPGKYQWYEGVKITDLIASVDSHLLPFADLSYSLVVREIDVAKNIEVHQFKLSEVIGNPASIDNFTLQPNDKIIVFSNVSKISEEAIHLDAFAFTQDELYEKERRLARVKYKNKLFWQQFGSENSKYGTAEEQDQQEQLELLNQSIAKFSGGEVEKEIDIRELGLFSRQRLLLPVIKKLKRQGSSGKPIQLVEIDGQVKYPGIYPLGINGKVDDLIAAAGGVDESAYLTRAEVTRNKMTEELGVEKISINVNLAKALSGDEEANIKLASKDRLNIHRIPSWTENHVVELRGEFVFPGKYTIRRGETLADIVKKAGGFTPYAYPNGSVFTRVKLQELEQQNLFKLAADLRTEMASKALSDSSATGNYQDAQQLLGDLTKVQPVGRLVIDLPKVMVPNNYDVLLEGGDVLYVPTKKNSVNVIGQVQVTSSHIYDSNIDAEDYIAQSGGMKKRADEERVYIISANGSIKVMDDSSWFSDGANQGLKPGDTIVVPLDGEYMNNLTLWSTATGILYNTAVAVAAINGI</sequence>
<dbReference type="PANTHER" id="PTHR33619">
    <property type="entry name" value="POLYSACCHARIDE EXPORT PROTEIN GFCE-RELATED"/>
    <property type="match status" value="1"/>
</dbReference>
<keyword evidence="10" id="KW-0626">Porin</keyword>
<keyword evidence="6" id="KW-0812">Transmembrane</keyword>
<evidence type="ECO:0000313" key="20">
    <source>
        <dbReference type="EMBL" id="WNC69547.1"/>
    </source>
</evidence>
<evidence type="ECO:0000256" key="4">
    <source>
        <dbReference type="ARBA" id="ARBA00022452"/>
    </source>
</evidence>
<feature type="chain" id="PRO_5045230223" evidence="16">
    <location>
        <begin position="24"/>
        <end position="917"/>
    </location>
</feature>
<evidence type="ECO:0000256" key="9">
    <source>
        <dbReference type="ARBA" id="ARBA00023065"/>
    </source>
</evidence>
<dbReference type="Gene3D" id="3.10.560.10">
    <property type="entry name" value="Outer membrane lipoprotein wza domain like"/>
    <property type="match status" value="6"/>
</dbReference>
<evidence type="ECO:0000259" key="19">
    <source>
        <dbReference type="Pfam" id="PF22461"/>
    </source>
</evidence>
<evidence type="ECO:0000256" key="8">
    <source>
        <dbReference type="ARBA" id="ARBA00023047"/>
    </source>
</evidence>
<keyword evidence="7 16" id="KW-0732">Signal</keyword>
<feature type="region of interest" description="Disordered" evidence="15">
    <location>
        <begin position="58"/>
        <end position="104"/>
    </location>
</feature>
<keyword evidence="9" id="KW-0406">Ion transport</keyword>
<organism evidence="20 21">
    <name type="scientific">Thalassotalea nanhaiensis</name>
    <dbReference type="NCBI Taxonomy" id="3065648"/>
    <lineage>
        <taxon>Bacteria</taxon>
        <taxon>Pseudomonadati</taxon>
        <taxon>Pseudomonadota</taxon>
        <taxon>Gammaproteobacteria</taxon>
        <taxon>Alteromonadales</taxon>
        <taxon>Colwelliaceae</taxon>
        <taxon>Thalassotalea</taxon>
    </lineage>
</organism>
<evidence type="ECO:0000256" key="13">
    <source>
        <dbReference type="ARBA" id="ARBA00023237"/>
    </source>
</evidence>
<feature type="domain" description="Soluble ligand binding" evidence="18">
    <location>
        <begin position="301"/>
        <end position="341"/>
    </location>
</feature>
<keyword evidence="4" id="KW-1134">Transmembrane beta strand</keyword>
<evidence type="ECO:0000256" key="5">
    <source>
        <dbReference type="ARBA" id="ARBA00022597"/>
    </source>
</evidence>
<evidence type="ECO:0000256" key="11">
    <source>
        <dbReference type="ARBA" id="ARBA00023136"/>
    </source>
</evidence>
<name>A0ABY9TLD9_9GAMM</name>
<evidence type="ECO:0000256" key="1">
    <source>
        <dbReference type="ARBA" id="ARBA00004571"/>
    </source>
</evidence>
<feature type="compositionally biased region" description="Basic and acidic residues" evidence="15">
    <location>
        <begin position="91"/>
        <end position="104"/>
    </location>
</feature>
<evidence type="ECO:0000259" key="18">
    <source>
        <dbReference type="Pfam" id="PF10531"/>
    </source>
</evidence>
<keyword evidence="12" id="KW-0564">Palmitate</keyword>
<dbReference type="PANTHER" id="PTHR33619:SF3">
    <property type="entry name" value="POLYSACCHARIDE EXPORT PROTEIN GFCE-RELATED"/>
    <property type="match status" value="1"/>
</dbReference>
<evidence type="ECO:0000256" key="15">
    <source>
        <dbReference type="SAM" id="MobiDB-lite"/>
    </source>
</evidence>
<evidence type="ECO:0000256" key="10">
    <source>
        <dbReference type="ARBA" id="ARBA00023114"/>
    </source>
</evidence>
<dbReference type="Proteomes" id="UP001248581">
    <property type="component" value="Chromosome"/>
</dbReference>
<dbReference type="EMBL" id="CP134146">
    <property type="protein sequence ID" value="WNC69547.1"/>
    <property type="molecule type" value="Genomic_DNA"/>
</dbReference>
<keyword evidence="11" id="KW-0472">Membrane</keyword>
<evidence type="ECO:0000256" key="6">
    <source>
        <dbReference type="ARBA" id="ARBA00022692"/>
    </source>
</evidence>
<evidence type="ECO:0000259" key="17">
    <source>
        <dbReference type="Pfam" id="PF02563"/>
    </source>
</evidence>
<comment type="subcellular location">
    <subcellularLocation>
        <location evidence="1">Cell outer membrane</location>
        <topology evidence="1">Multi-pass membrane protein</topology>
    </subcellularLocation>
</comment>
<gene>
    <name evidence="20" type="ORF">RI845_05210</name>
</gene>
<feature type="domain" description="Soluble ligand binding" evidence="18">
    <location>
        <begin position="690"/>
        <end position="720"/>
    </location>
</feature>
<dbReference type="InterPro" id="IPR003715">
    <property type="entry name" value="Poly_export_N"/>
</dbReference>
<dbReference type="InterPro" id="IPR049712">
    <property type="entry name" value="Poly_export"/>
</dbReference>
<dbReference type="RefSeq" id="WP_348388689.1">
    <property type="nucleotide sequence ID" value="NZ_CP134146.1"/>
</dbReference>
<keyword evidence="3" id="KW-0813">Transport</keyword>
<feature type="signal peptide" evidence="16">
    <location>
        <begin position="1"/>
        <end position="23"/>
    </location>
</feature>
<feature type="domain" description="Soluble ligand binding" evidence="18">
    <location>
        <begin position="586"/>
        <end position="629"/>
    </location>
</feature>
<evidence type="ECO:0000256" key="7">
    <source>
        <dbReference type="ARBA" id="ARBA00022729"/>
    </source>
</evidence>
<dbReference type="Pfam" id="PF10531">
    <property type="entry name" value="SLBB"/>
    <property type="match status" value="3"/>
</dbReference>
<dbReference type="InterPro" id="IPR019554">
    <property type="entry name" value="Soluble_ligand-bd"/>
</dbReference>
<keyword evidence="8" id="KW-0625">Polysaccharide transport</keyword>
<evidence type="ECO:0000256" key="12">
    <source>
        <dbReference type="ARBA" id="ARBA00023139"/>
    </source>
</evidence>
<evidence type="ECO:0000256" key="3">
    <source>
        <dbReference type="ARBA" id="ARBA00022448"/>
    </source>
</evidence>
<dbReference type="Pfam" id="PF22461">
    <property type="entry name" value="SLBB_2"/>
    <property type="match status" value="1"/>
</dbReference>
<evidence type="ECO:0000256" key="16">
    <source>
        <dbReference type="SAM" id="SignalP"/>
    </source>
</evidence>
<evidence type="ECO:0000256" key="14">
    <source>
        <dbReference type="ARBA" id="ARBA00023288"/>
    </source>
</evidence>
<keyword evidence="13" id="KW-0998">Cell outer membrane</keyword>
<feature type="domain" description="SLBB" evidence="19">
    <location>
        <begin position="217"/>
        <end position="294"/>
    </location>
</feature>